<name>A0A840TWJ5_9BACT</name>
<reference evidence="2 3" key="1">
    <citation type="submission" date="2020-08" db="EMBL/GenBank/DDBJ databases">
        <title>Genomic Encyclopedia of Type Strains, Phase IV (KMG-IV): sequencing the most valuable type-strain genomes for metagenomic binning, comparative biology and taxonomic classification.</title>
        <authorList>
            <person name="Goeker M."/>
        </authorList>
    </citation>
    <scope>NUCLEOTIDE SEQUENCE [LARGE SCALE GENOMIC DNA]</scope>
    <source>
        <strain evidence="2 3">DSM 105074</strain>
    </source>
</reference>
<evidence type="ECO:0000313" key="2">
    <source>
        <dbReference type="EMBL" id="MBB5284568.1"/>
    </source>
</evidence>
<feature type="signal peptide" evidence="1">
    <location>
        <begin position="1"/>
        <end position="24"/>
    </location>
</feature>
<proteinExistence type="predicted"/>
<evidence type="ECO:0000313" key="3">
    <source>
        <dbReference type="Proteomes" id="UP000557307"/>
    </source>
</evidence>
<comment type="caution">
    <text evidence="2">The sequence shown here is derived from an EMBL/GenBank/DDBJ whole genome shotgun (WGS) entry which is preliminary data.</text>
</comment>
<keyword evidence="1" id="KW-0732">Signal</keyword>
<feature type="chain" id="PRO_5032720149" description="Gluconate 2-dehydrogenase subunit 3 family protein" evidence="1">
    <location>
        <begin position="25"/>
        <end position="172"/>
    </location>
</feature>
<dbReference type="AlphaFoldDB" id="A0A840TWJ5"/>
<dbReference type="InterPro" id="IPR027056">
    <property type="entry name" value="Gluconate_2DH_su3"/>
</dbReference>
<dbReference type="EMBL" id="JACHGF010000003">
    <property type="protein sequence ID" value="MBB5284568.1"/>
    <property type="molecule type" value="Genomic_DNA"/>
</dbReference>
<evidence type="ECO:0000256" key="1">
    <source>
        <dbReference type="SAM" id="SignalP"/>
    </source>
</evidence>
<gene>
    <name evidence="2" type="ORF">HNQ92_002711</name>
</gene>
<keyword evidence="3" id="KW-1185">Reference proteome</keyword>
<protein>
    <recommendedName>
        <fullName evidence="4">Gluconate 2-dehydrogenase subunit 3 family protein</fullName>
    </recommendedName>
</protein>
<organism evidence="2 3">
    <name type="scientific">Rhabdobacter roseus</name>
    <dbReference type="NCBI Taxonomy" id="1655419"/>
    <lineage>
        <taxon>Bacteria</taxon>
        <taxon>Pseudomonadati</taxon>
        <taxon>Bacteroidota</taxon>
        <taxon>Cytophagia</taxon>
        <taxon>Cytophagales</taxon>
        <taxon>Cytophagaceae</taxon>
        <taxon>Rhabdobacter</taxon>
    </lineage>
</organism>
<evidence type="ECO:0008006" key="4">
    <source>
        <dbReference type="Google" id="ProtNLM"/>
    </source>
</evidence>
<sequence length="172" mass="18665">MQRRVALKNMALGLGGMISLPAWANAWTSTNLPQPTLLTSQEGTLLASVVDTILPATDTPGAQELGVDRFIQTMLTDCYEKQAQDNLTKGLAMVQTISQSTFGKDFAAGTPAQRIHVLEGMGISDDPTQKGFYSMVKGLTIQGYMSSEYVMKNLTKYEMIPGRFHGCVPVKA</sequence>
<dbReference type="Pfam" id="PF13618">
    <property type="entry name" value="Gluconate_2-dh3"/>
    <property type="match status" value="1"/>
</dbReference>
<accession>A0A840TWJ5</accession>
<dbReference type="Proteomes" id="UP000557307">
    <property type="component" value="Unassembled WGS sequence"/>
</dbReference>
<dbReference type="RefSeq" id="WP_246440067.1">
    <property type="nucleotide sequence ID" value="NZ_JACHGF010000003.1"/>
</dbReference>